<organism evidence="2 3">
    <name type="scientific">Paraprevotella clara YIT 11840</name>
    <dbReference type="NCBI Taxonomy" id="762968"/>
    <lineage>
        <taxon>Bacteria</taxon>
        <taxon>Pseudomonadati</taxon>
        <taxon>Bacteroidota</taxon>
        <taxon>Bacteroidia</taxon>
        <taxon>Bacteroidales</taxon>
        <taxon>Prevotellaceae</taxon>
        <taxon>Paraprevotella</taxon>
    </lineage>
</organism>
<dbReference type="OrthoDB" id="116551at2"/>
<evidence type="ECO:0000313" key="2">
    <source>
        <dbReference type="EMBL" id="EHH00330.1"/>
    </source>
</evidence>
<evidence type="ECO:0008006" key="4">
    <source>
        <dbReference type="Google" id="ProtNLM"/>
    </source>
</evidence>
<evidence type="ECO:0000313" key="3">
    <source>
        <dbReference type="Proteomes" id="UP000003598"/>
    </source>
</evidence>
<dbReference type="GO" id="GO:0016020">
    <property type="term" value="C:membrane"/>
    <property type="evidence" value="ECO:0007669"/>
    <property type="project" value="InterPro"/>
</dbReference>
<feature type="transmembrane region" description="Helical" evidence="1">
    <location>
        <begin position="200"/>
        <end position="216"/>
    </location>
</feature>
<dbReference type="InterPro" id="IPR043130">
    <property type="entry name" value="CDP-OH_PTrfase_TM_dom"/>
</dbReference>
<gene>
    <name evidence="2" type="ORF">HMPREF9441_01565</name>
</gene>
<dbReference type="InterPro" id="IPR000462">
    <property type="entry name" value="CDP-OH_P_trans"/>
</dbReference>
<feature type="transmembrane region" description="Helical" evidence="1">
    <location>
        <begin position="76"/>
        <end position="95"/>
    </location>
</feature>
<dbReference type="GO" id="GO:0008654">
    <property type="term" value="P:phospholipid biosynthetic process"/>
    <property type="evidence" value="ECO:0007669"/>
    <property type="project" value="InterPro"/>
</dbReference>
<accession>G5SQC7</accession>
<feature type="transmembrane region" description="Helical" evidence="1">
    <location>
        <begin position="163"/>
        <end position="188"/>
    </location>
</feature>
<name>G5SQC7_9BACT</name>
<dbReference type="Gene3D" id="1.20.120.1760">
    <property type="match status" value="1"/>
</dbReference>
<dbReference type="HOGENOM" id="CLU_077956_0_0_10"/>
<dbReference type="TCDB" id="4.F.1.2.2">
    <property type="family name" value="the choline/ethanolaminephosphotransferase 1 (cept1) family"/>
</dbReference>
<protein>
    <recommendedName>
        <fullName evidence="4">CDP-alcohol phosphatidyltransferase</fullName>
    </recommendedName>
</protein>
<keyword evidence="1" id="KW-1133">Transmembrane helix</keyword>
<dbReference type="EMBL" id="AFFY01000022">
    <property type="protein sequence ID" value="EHH00330.1"/>
    <property type="molecule type" value="Genomic_DNA"/>
</dbReference>
<dbReference type="Proteomes" id="UP000003598">
    <property type="component" value="Unassembled WGS sequence"/>
</dbReference>
<evidence type="ECO:0000256" key="1">
    <source>
        <dbReference type="SAM" id="Phobius"/>
    </source>
</evidence>
<sequence>MVKSGNSFSKYPEELYLQKKAFTCSPDGKRLKGNKRTLKMGNESSERIQTSILNKMEKKLLIWLAQRQPAWITSDFLTFIGVIGAVLFAIGGILAHIDTKFLWLASLGLVINWYGDSLDGTLARVRHTQRPVYGFFIDHTLDALTTCLICLGLGLSPMMRMDVAFLILAGYLCLSIYTYVCTIIINEFRLTYGKLGPTEVRLLLIAVNTLYIYTPWSAIHYNIYGRNWGLFDIIGCTVAAILFMLYISQFTKDRRALALKDPAKPWHP</sequence>
<dbReference type="Pfam" id="PF01066">
    <property type="entry name" value="CDP-OH_P_transf"/>
    <property type="match status" value="1"/>
</dbReference>
<comment type="caution">
    <text evidence="2">The sequence shown here is derived from an EMBL/GenBank/DDBJ whole genome shotgun (WGS) entry which is preliminary data.</text>
</comment>
<dbReference type="eggNOG" id="COG0558">
    <property type="taxonomic scope" value="Bacteria"/>
</dbReference>
<dbReference type="AlphaFoldDB" id="G5SQC7"/>
<keyword evidence="1" id="KW-0472">Membrane</keyword>
<proteinExistence type="predicted"/>
<dbReference type="GO" id="GO:0016780">
    <property type="term" value="F:phosphotransferase activity, for other substituted phosphate groups"/>
    <property type="evidence" value="ECO:0007669"/>
    <property type="project" value="InterPro"/>
</dbReference>
<keyword evidence="1" id="KW-0812">Transmembrane</keyword>
<dbReference type="PATRIC" id="fig|762968.3.peg.1401"/>
<keyword evidence="3" id="KW-1185">Reference proteome</keyword>
<reference evidence="2 3" key="1">
    <citation type="submission" date="2011-03" db="EMBL/GenBank/DDBJ databases">
        <authorList>
            <person name="Weinstock G."/>
            <person name="Sodergren E."/>
            <person name="Clifton S."/>
            <person name="Fulton L."/>
            <person name="Fulton B."/>
            <person name="Courtney L."/>
            <person name="Fronick C."/>
            <person name="Harrison M."/>
            <person name="Strong C."/>
            <person name="Farmer C."/>
            <person name="Delahaunty K."/>
            <person name="Markovic C."/>
            <person name="Hall O."/>
            <person name="Minx P."/>
            <person name="Tomlinson C."/>
            <person name="Mitreva M."/>
            <person name="Hou S."/>
            <person name="Chen J."/>
            <person name="Wollam A."/>
            <person name="Pepin K.H."/>
            <person name="Johnson M."/>
            <person name="Bhonagiri V."/>
            <person name="Zhang X."/>
            <person name="Suruliraj S."/>
            <person name="Warren W."/>
            <person name="Chinwalla A."/>
            <person name="Mardis E.R."/>
            <person name="Wilson R.K."/>
        </authorList>
    </citation>
    <scope>NUCLEOTIDE SEQUENCE [LARGE SCALE GENOMIC DNA]</scope>
    <source>
        <strain evidence="2 3">YIT 11840</strain>
    </source>
</reference>
<feature type="transmembrane region" description="Helical" evidence="1">
    <location>
        <begin position="228"/>
        <end position="247"/>
    </location>
</feature>